<name>A0A1L5BNR6_SPHIB</name>
<dbReference type="AlphaFoldDB" id="A0A1L5BNR6"/>
<evidence type="ECO:0000313" key="2">
    <source>
        <dbReference type="Proteomes" id="UP000004550"/>
    </source>
</evidence>
<dbReference type="EMBL" id="CP013070">
    <property type="protein sequence ID" value="APL94519.1"/>
    <property type="molecule type" value="Genomic_DNA"/>
</dbReference>
<accession>A0A1L5BNR6</accession>
<sequence length="82" mass="9491">MEVRIEKYIAFSELAYDCFGSPISRRNCRVETGKPIASQNIFFVLLLIQGSDFAVRVLFNLHFVHVVTLNDLYCAVKLRKCY</sequence>
<dbReference type="Proteomes" id="UP000004550">
    <property type="component" value="Chromosome"/>
</dbReference>
<reference evidence="1 2" key="1">
    <citation type="journal article" date="2012" name="J. Bacteriol.">
        <title>Genome sequence of Sphingobium indicum B90A, a hexachlorocyclohexane-degrading bacterium.</title>
        <authorList>
            <person name="Anand S."/>
            <person name="Sangwan N."/>
            <person name="Lata P."/>
            <person name="Kaur J."/>
            <person name="Dua A."/>
            <person name="Singh A.K."/>
            <person name="Verma M."/>
            <person name="Kaur J."/>
            <person name="Khurana J.P."/>
            <person name="Khurana P."/>
            <person name="Mathur S."/>
            <person name="Lal R."/>
        </authorList>
    </citation>
    <scope>NUCLEOTIDE SEQUENCE [LARGE SCALE GENOMIC DNA]</scope>
    <source>
        <strain evidence="2">DSM 16412 / CCM 7286 / MTCC 6364 / B90A</strain>
    </source>
</reference>
<organism evidence="1 2">
    <name type="scientific">Sphingobium indicum (strain DSM 16412 / CCM 7286 / MTCC 6364 / B90A)</name>
    <dbReference type="NCBI Taxonomy" id="861109"/>
    <lineage>
        <taxon>Bacteria</taxon>
        <taxon>Pseudomonadati</taxon>
        <taxon>Pseudomonadota</taxon>
        <taxon>Alphaproteobacteria</taxon>
        <taxon>Sphingomonadales</taxon>
        <taxon>Sphingomonadaceae</taxon>
        <taxon>Sphingobium</taxon>
    </lineage>
</organism>
<dbReference type="KEGG" id="sinb:SIDU_08415"/>
<evidence type="ECO:0000313" key="1">
    <source>
        <dbReference type="EMBL" id="APL94519.1"/>
    </source>
</evidence>
<proteinExistence type="predicted"/>
<gene>
    <name evidence="1" type="ORF">SIDU_08415</name>
</gene>
<protein>
    <submittedName>
        <fullName evidence="1">Uncharacterized protein</fullName>
    </submittedName>
</protein>